<dbReference type="Gene3D" id="3.40.630.30">
    <property type="match status" value="1"/>
</dbReference>
<keyword evidence="6 11" id="KW-0378">Hydrolase</keyword>
<dbReference type="InterPro" id="IPR020476">
    <property type="entry name" value="Nudix_hydrolase"/>
</dbReference>
<comment type="similarity">
    <text evidence="4 11">Belongs to the Nudix hydrolase family.</text>
</comment>
<dbReference type="GO" id="GO:0005739">
    <property type="term" value="C:mitochondrion"/>
    <property type="evidence" value="ECO:0007669"/>
    <property type="project" value="UniProtKB-SubCell"/>
</dbReference>
<dbReference type="Gene3D" id="3.90.79.10">
    <property type="entry name" value="Nucleoside Triphosphate Pyrophosphohydrolase"/>
    <property type="match status" value="1"/>
</dbReference>
<comment type="function">
    <text evidence="9">May contribute to the regulation of cell proliferation.</text>
</comment>
<dbReference type="GO" id="GO:0035529">
    <property type="term" value="F:NADH pyrophosphatase activity"/>
    <property type="evidence" value="ECO:0007669"/>
    <property type="project" value="TreeGrafter"/>
</dbReference>
<comment type="subcellular location">
    <subcellularLocation>
        <location evidence="3">Cytoplasm</location>
    </subcellularLocation>
    <subcellularLocation>
        <location evidence="2">Mitochondrion</location>
    </subcellularLocation>
    <subcellularLocation>
        <location evidence="1">Nucleus</location>
    </subcellularLocation>
</comment>
<dbReference type="PANTHER" id="PTHR13994">
    <property type="entry name" value="NUDIX HYDROLASE RELATED"/>
    <property type="match status" value="1"/>
</dbReference>
<feature type="domain" description="Nudix hydrolase" evidence="13">
    <location>
        <begin position="133"/>
        <end position="277"/>
    </location>
</feature>
<evidence type="ECO:0000256" key="10">
    <source>
        <dbReference type="ARBA" id="ARBA00068898"/>
    </source>
</evidence>
<evidence type="ECO:0000256" key="11">
    <source>
        <dbReference type="RuleBase" id="RU003476"/>
    </source>
</evidence>
<keyword evidence="8" id="KW-0539">Nucleus</keyword>
<evidence type="ECO:0000256" key="7">
    <source>
        <dbReference type="ARBA" id="ARBA00023128"/>
    </source>
</evidence>
<evidence type="ECO:0000256" key="12">
    <source>
        <dbReference type="SAM" id="MobiDB-lite"/>
    </source>
</evidence>
<evidence type="ECO:0000313" key="14">
    <source>
        <dbReference type="EMBL" id="CAE2231364.1"/>
    </source>
</evidence>
<reference evidence="14" key="1">
    <citation type="submission" date="2021-01" db="EMBL/GenBank/DDBJ databases">
        <authorList>
            <person name="Corre E."/>
            <person name="Pelletier E."/>
            <person name="Niang G."/>
            <person name="Scheremetjew M."/>
            <person name="Finn R."/>
            <person name="Kale V."/>
            <person name="Holt S."/>
            <person name="Cochrane G."/>
            <person name="Meng A."/>
            <person name="Brown T."/>
            <person name="Cohen L."/>
        </authorList>
    </citation>
    <scope>NUCLEOTIDE SEQUENCE</scope>
    <source>
        <strain evidence="14">Isolate 1302-5</strain>
    </source>
</reference>
<dbReference type="PANTHER" id="PTHR13994:SF13">
    <property type="entry name" value="FI03680P"/>
    <property type="match status" value="1"/>
</dbReference>
<evidence type="ECO:0000256" key="8">
    <source>
        <dbReference type="ARBA" id="ARBA00023242"/>
    </source>
</evidence>
<dbReference type="PROSITE" id="PS51462">
    <property type="entry name" value="NUDIX"/>
    <property type="match status" value="1"/>
</dbReference>
<evidence type="ECO:0000256" key="2">
    <source>
        <dbReference type="ARBA" id="ARBA00004173"/>
    </source>
</evidence>
<keyword evidence="5" id="KW-0963">Cytoplasm</keyword>
<dbReference type="Pfam" id="PF18290">
    <property type="entry name" value="Nudix_hydro"/>
    <property type="match status" value="1"/>
</dbReference>
<evidence type="ECO:0000256" key="9">
    <source>
        <dbReference type="ARBA" id="ARBA00057091"/>
    </source>
</evidence>
<name>A0A7S4IJP3_9STRA</name>
<dbReference type="InterPro" id="IPR000086">
    <property type="entry name" value="NUDIX_hydrolase_dom"/>
</dbReference>
<dbReference type="PRINTS" id="PR00502">
    <property type="entry name" value="NUDIXFAMILY"/>
</dbReference>
<evidence type="ECO:0000256" key="5">
    <source>
        <dbReference type="ARBA" id="ARBA00022490"/>
    </source>
</evidence>
<feature type="region of interest" description="Disordered" evidence="12">
    <location>
        <begin position="1"/>
        <end position="34"/>
    </location>
</feature>
<evidence type="ECO:0000259" key="13">
    <source>
        <dbReference type="PROSITE" id="PS51462"/>
    </source>
</evidence>
<dbReference type="GO" id="GO:0051287">
    <property type="term" value="F:NAD binding"/>
    <property type="evidence" value="ECO:0007669"/>
    <property type="project" value="TreeGrafter"/>
</dbReference>
<proteinExistence type="inferred from homology"/>
<dbReference type="EMBL" id="HBKQ01017849">
    <property type="protein sequence ID" value="CAE2231364.1"/>
    <property type="molecule type" value="Transcribed_RNA"/>
</dbReference>
<dbReference type="SUPFAM" id="SSF55811">
    <property type="entry name" value="Nudix"/>
    <property type="match status" value="1"/>
</dbReference>
<keyword evidence="7" id="KW-0496">Mitochondrion</keyword>
<dbReference type="PROSITE" id="PS00893">
    <property type="entry name" value="NUDIX_BOX"/>
    <property type="match status" value="1"/>
</dbReference>
<dbReference type="FunFam" id="3.90.79.10:FF:000027">
    <property type="entry name" value="nucleoside diphosphate-linked moiety X motif 6"/>
    <property type="match status" value="1"/>
</dbReference>
<gene>
    <name evidence="14" type="ORF">OAUR00152_LOCUS12072</name>
</gene>
<dbReference type="Pfam" id="PF00293">
    <property type="entry name" value="NUDIX"/>
    <property type="match status" value="1"/>
</dbReference>
<dbReference type="InterPro" id="IPR040618">
    <property type="entry name" value="Pre-Nudix"/>
</dbReference>
<evidence type="ECO:0000256" key="1">
    <source>
        <dbReference type="ARBA" id="ARBA00004123"/>
    </source>
</evidence>
<dbReference type="InterPro" id="IPR003293">
    <property type="entry name" value="Nudix_hydrolase6-like"/>
</dbReference>
<evidence type="ECO:0000256" key="4">
    <source>
        <dbReference type="ARBA" id="ARBA00005582"/>
    </source>
</evidence>
<dbReference type="GO" id="GO:0005634">
    <property type="term" value="C:nucleus"/>
    <property type="evidence" value="ECO:0007669"/>
    <property type="project" value="UniProtKB-SubCell"/>
</dbReference>
<protein>
    <recommendedName>
        <fullName evidence="10">Nucleoside diphosphate-linked moiety X motif 6</fullName>
    </recommendedName>
</protein>
<dbReference type="GO" id="GO:0047631">
    <property type="term" value="F:ADP-ribose diphosphatase activity"/>
    <property type="evidence" value="ECO:0007669"/>
    <property type="project" value="TreeGrafter"/>
</dbReference>
<accession>A0A7S4IJP3</accession>
<evidence type="ECO:0000256" key="3">
    <source>
        <dbReference type="ARBA" id="ARBA00004496"/>
    </source>
</evidence>
<evidence type="ECO:0000256" key="6">
    <source>
        <dbReference type="ARBA" id="ARBA00022801"/>
    </source>
</evidence>
<dbReference type="InterPro" id="IPR015797">
    <property type="entry name" value="NUDIX_hydrolase-like_dom_sf"/>
</dbReference>
<organism evidence="14">
    <name type="scientific">Odontella aurita</name>
    <dbReference type="NCBI Taxonomy" id="265563"/>
    <lineage>
        <taxon>Eukaryota</taxon>
        <taxon>Sar</taxon>
        <taxon>Stramenopiles</taxon>
        <taxon>Ochrophyta</taxon>
        <taxon>Bacillariophyta</taxon>
        <taxon>Mediophyceae</taxon>
        <taxon>Biddulphiophycidae</taxon>
        <taxon>Eupodiscales</taxon>
        <taxon>Odontellaceae</taxon>
        <taxon>Odontella</taxon>
    </lineage>
</organism>
<dbReference type="InterPro" id="IPR020084">
    <property type="entry name" value="NUDIX_hydrolase_CS"/>
</dbReference>
<sequence length="350" mass="38259">MSKIGSEANGSSSTLATPAKGEEEEAEERLAVSFPEESLHYDTYNGVTIDAGKLPDELSGCPDAFVMALGESLEKWSEEGRRGIWIRMTTDHSKLIPSITDLGFDFQHAEPGKVTLTKWLPSEEESRLPHGPTHQIGVGTLVLHPRSGKMLAVQEKTGPAAARKLWKMPTGLTDPGEDIADAAVRELKEETGLDCVFDRIICFRQAHSGGHLRHSDMFFVCLLRLHPKYEEGLDRGEEVPLFPQEEEIAEAAWIDMERYADQDVWRASPLYKEMNGAMIDAARGGIEYSDRASEVGSADDDTAGGVVESVQINGKTVPTSALGVRSGGFVARTLPVGYRPGTNTIYISKL</sequence>
<dbReference type="AlphaFoldDB" id="A0A7S4IJP3"/>